<dbReference type="EMBL" id="KN555305">
    <property type="protein sequence ID" value="KHJ88730.1"/>
    <property type="molecule type" value="Genomic_DNA"/>
</dbReference>
<dbReference type="SUPFAM" id="SSF90112">
    <property type="entry name" value="Neurotransmitter-gated ion-channel transmembrane pore"/>
    <property type="match status" value="1"/>
</dbReference>
<evidence type="ECO:0000259" key="3">
    <source>
        <dbReference type="Pfam" id="PF02931"/>
    </source>
</evidence>
<dbReference type="InterPro" id="IPR036719">
    <property type="entry name" value="Neuro-gated_channel_TM_sf"/>
</dbReference>
<evidence type="ECO:0000256" key="2">
    <source>
        <dbReference type="SAM" id="Phobius"/>
    </source>
</evidence>
<keyword evidence="2" id="KW-0812">Transmembrane</keyword>
<sequence>MAVEWTDPLLTWSLDDGNPATLKIPEENLWTPDVMLFTAISKQDLINYDRRLVVLRNDGFIVKSGPQGNTEWKLLSLTAEHTVDTSYEEGDFDMVSLGVCTLLAMALILESVTATMPNGDFPVILPGVYVLSQTILCAIAVLITSIYLIVHERAVTRSWNPPRCLVRAFLTRHYDRKVTHADGMQQDDRKSTRLSFYLLSVTAYLREVASDRRLERMLRM</sequence>
<dbReference type="InterPro" id="IPR038050">
    <property type="entry name" value="Neuro_actylchol_rec"/>
</dbReference>
<dbReference type="InterPro" id="IPR036734">
    <property type="entry name" value="Neur_chan_lig-bd_sf"/>
</dbReference>
<gene>
    <name evidence="4" type="ORF">OESDEN_11473</name>
</gene>
<keyword evidence="2" id="KW-1133">Transmembrane helix</keyword>
<evidence type="ECO:0000313" key="4">
    <source>
        <dbReference type="EMBL" id="KHJ88730.1"/>
    </source>
</evidence>
<feature type="domain" description="Neurotransmitter-gated ion-channel ligand-binding" evidence="3">
    <location>
        <begin position="2"/>
        <end position="64"/>
    </location>
</feature>
<dbReference type="Gene3D" id="1.20.58.390">
    <property type="entry name" value="Neurotransmitter-gated ion-channel transmembrane domain"/>
    <property type="match status" value="1"/>
</dbReference>
<dbReference type="GO" id="GO:0016020">
    <property type="term" value="C:membrane"/>
    <property type="evidence" value="ECO:0007669"/>
    <property type="project" value="UniProtKB-SubCell"/>
</dbReference>
<organism evidence="4 5">
    <name type="scientific">Oesophagostomum dentatum</name>
    <name type="common">Nodular worm</name>
    <dbReference type="NCBI Taxonomy" id="61180"/>
    <lineage>
        <taxon>Eukaryota</taxon>
        <taxon>Metazoa</taxon>
        <taxon>Ecdysozoa</taxon>
        <taxon>Nematoda</taxon>
        <taxon>Chromadorea</taxon>
        <taxon>Rhabditida</taxon>
        <taxon>Rhabditina</taxon>
        <taxon>Rhabditomorpha</taxon>
        <taxon>Strongyloidea</taxon>
        <taxon>Strongylidae</taxon>
        <taxon>Oesophagostomum</taxon>
    </lineage>
</organism>
<name>A0A0B1T001_OESDE</name>
<dbReference type="OrthoDB" id="410315at2759"/>
<dbReference type="GO" id="GO:0005230">
    <property type="term" value="F:extracellular ligand-gated monoatomic ion channel activity"/>
    <property type="evidence" value="ECO:0007669"/>
    <property type="project" value="InterPro"/>
</dbReference>
<reference evidence="4 5" key="1">
    <citation type="submission" date="2014-03" db="EMBL/GenBank/DDBJ databases">
        <title>Draft genome of the hookworm Oesophagostomum dentatum.</title>
        <authorList>
            <person name="Mitreva M."/>
        </authorList>
    </citation>
    <scope>NUCLEOTIDE SEQUENCE [LARGE SCALE GENOMIC DNA]</scope>
    <source>
        <strain evidence="4 5">OD-Hann</strain>
    </source>
</reference>
<dbReference type="AlphaFoldDB" id="A0A0B1T001"/>
<feature type="transmembrane region" description="Helical" evidence="2">
    <location>
        <begin position="95"/>
        <end position="116"/>
    </location>
</feature>
<dbReference type="Proteomes" id="UP000053660">
    <property type="component" value="Unassembled WGS sequence"/>
</dbReference>
<keyword evidence="2" id="KW-0472">Membrane</keyword>
<accession>A0A0B1T001</accession>
<dbReference type="Pfam" id="PF02931">
    <property type="entry name" value="Neur_chan_LBD"/>
    <property type="match status" value="1"/>
</dbReference>
<evidence type="ECO:0000256" key="1">
    <source>
        <dbReference type="ARBA" id="ARBA00004141"/>
    </source>
</evidence>
<dbReference type="Gene3D" id="2.70.170.10">
    <property type="entry name" value="Neurotransmitter-gated ion-channel ligand-binding domain"/>
    <property type="match status" value="1"/>
</dbReference>
<keyword evidence="5" id="KW-1185">Reference proteome</keyword>
<proteinExistence type="predicted"/>
<feature type="transmembrane region" description="Helical" evidence="2">
    <location>
        <begin position="128"/>
        <end position="150"/>
    </location>
</feature>
<dbReference type="SUPFAM" id="SSF63712">
    <property type="entry name" value="Nicotinic receptor ligand binding domain-like"/>
    <property type="match status" value="1"/>
</dbReference>
<comment type="subcellular location">
    <subcellularLocation>
        <location evidence="1">Membrane</location>
        <topology evidence="1">Multi-pass membrane protein</topology>
    </subcellularLocation>
</comment>
<dbReference type="InterPro" id="IPR006202">
    <property type="entry name" value="Neur_chan_lig-bd"/>
</dbReference>
<protein>
    <recommendedName>
        <fullName evidence="3">Neurotransmitter-gated ion-channel ligand-binding domain-containing protein</fullName>
    </recommendedName>
</protein>
<evidence type="ECO:0000313" key="5">
    <source>
        <dbReference type="Proteomes" id="UP000053660"/>
    </source>
</evidence>